<dbReference type="SUPFAM" id="SSF50729">
    <property type="entry name" value="PH domain-like"/>
    <property type="match status" value="1"/>
</dbReference>
<dbReference type="EMBL" id="JYDQ01000084">
    <property type="protein sequence ID" value="KRY16065.1"/>
    <property type="molecule type" value="Genomic_DNA"/>
</dbReference>
<comment type="caution">
    <text evidence="2">The sequence shown here is derived from an EMBL/GenBank/DDBJ whole genome shotgun (WGS) entry which is preliminary data.</text>
</comment>
<dbReference type="InterPro" id="IPR001849">
    <property type="entry name" value="PH_domain"/>
</dbReference>
<gene>
    <name evidence="2" type="ORF">T12_1954</name>
</gene>
<protein>
    <recommendedName>
        <fullName evidence="1">PH domain-containing protein</fullName>
    </recommendedName>
</protein>
<organism evidence="2 3">
    <name type="scientific">Trichinella patagoniensis</name>
    <dbReference type="NCBI Taxonomy" id="990121"/>
    <lineage>
        <taxon>Eukaryota</taxon>
        <taxon>Metazoa</taxon>
        <taxon>Ecdysozoa</taxon>
        <taxon>Nematoda</taxon>
        <taxon>Enoplea</taxon>
        <taxon>Dorylaimia</taxon>
        <taxon>Trichinellida</taxon>
        <taxon>Trichinellidae</taxon>
        <taxon>Trichinella</taxon>
    </lineage>
</organism>
<feature type="non-terminal residue" evidence="2">
    <location>
        <position position="120"/>
    </location>
</feature>
<proteinExistence type="predicted"/>
<dbReference type="Proteomes" id="UP000054783">
    <property type="component" value="Unassembled WGS sequence"/>
</dbReference>
<dbReference type="Gene3D" id="2.30.29.30">
    <property type="entry name" value="Pleckstrin-homology domain (PH domain)/Phosphotyrosine-binding domain (PTB)"/>
    <property type="match status" value="1"/>
</dbReference>
<sequence length="120" mass="13960">MRIYLGNGNVKVMTKDESHELLVSDRKLENGFVIVVGEKKYFFKCDTRNEMLLWVDILRSTIQKTTRKDEVPAPVRQLPMYVNGTFYAAQYPSSCIHTNDITCESRDSQSMVNKEKRLCF</sequence>
<evidence type="ECO:0000259" key="1">
    <source>
        <dbReference type="PROSITE" id="PS50003"/>
    </source>
</evidence>
<feature type="domain" description="PH" evidence="1">
    <location>
        <begin position="1"/>
        <end position="63"/>
    </location>
</feature>
<evidence type="ECO:0000313" key="2">
    <source>
        <dbReference type="EMBL" id="KRY16065.1"/>
    </source>
</evidence>
<dbReference type="InterPro" id="IPR011993">
    <property type="entry name" value="PH-like_dom_sf"/>
</dbReference>
<dbReference type="AlphaFoldDB" id="A0A0V0ZU48"/>
<dbReference type="PROSITE" id="PS50003">
    <property type="entry name" value="PH_DOMAIN"/>
    <property type="match status" value="1"/>
</dbReference>
<dbReference type="OrthoDB" id="5915977at2759"/>
<keyword evidence="3" id="KW-1185">Reference proteome</keyword>
<reference evidence="2 3" key="1">
    <citation type="submission" date="2015-01" db="EMBL/GenBank/DDBJ databases">
        <title>Evolution of Trichinella species and genotypes.</title>
        <authorList>
            <person name="Korhonen P.K."/>
            <person name="Edoardo P."/>
            <person name="Giuseppe L.R."/>
            <person name="Gasser R.B."/>
        </authorList>
    </citation>
    <scope>NUCLEOTIDE SEQUENCE [LARGE SCALE GENOMIC DNA]</scope>
    <source>
        <strain evidence="2">ISS2496</strain>
    </source>
</reference>
<accession>A0A0V0ZU48</accession>
<evidence type="ECO:0000313" key="3">
    <source>
        <dbReference type="Proteomes" id="UP000054783"/>
    </source>
</evidence>
<name>A0A0V0ZU48_9BILA</name>